<dbReference type="EMBL" id="PQCO01000328">
    <property type="protein sequence ID" value="PUD98040.1"/>
    <property type="molecule type" value="Genomic_DNA"/>
</dbReference>
<reference evidence="2 3" key="1">
    <citation type="submission" date="2018-01" db="EMBL/GenBank/DDBJ databases">
        <title>Novel co-symbiosis in the lucinid bivalve Phacoides pectinatus.</title>
        <authorList>
            <person name="Lim S.J."/>
            <person name="Davis B.G."/>
            <person name="Gill D.E."/>
            <person name="Engel A.S."/>
            <person name="Anderson L.C."/>
            <person name="Campbell B.J."/>
        </authorList>
    </citation>
    <scope>NUCLEOTIDE SEQUENCE [LARGE SCALE GENOMIC DNA]</scope>
    <source>
        <strain evidence="2">N3_P5</strain>
    </source>
</reference>
<organism evidence="2 3">
    <name type="scientific">Candidatus Sedimenticola endophacoides</name>
    <dbReference type="NCBI Taxonomy" id="2548426"/>
    <lineage>
        <taxon>Bacteria</taxon>
        <taxon>Pseudomonadati</taxon>
        <taxon>Pseudomonadota</taxon>
        <taxon>Gammaproteobacteria</taxon>
        <taxon>Chromatiales</taxon>
        <taxon>Sedimenticolaceae</taxon>
        <taxon>Sedimenticola</taxon>
    </lineage>
</organism>
<dbReference type="Proteomes" id="UP000250928">
    <property type="component" value="Unassembled WGS sequence"/>
</dbReference>
<gene>
    <name evidence="2" type="ORF">C3L24_13515</name>
</gene>
<evidence type="ECO:0000313" key="3">
    <source>
        <dbReference type="Proteomes" id="UP000250928"/>
    </source>
</evidence>
<protein>
    <submittedName>
        <fullName evidence="2">Uncharacterized protein</fullName>
    </submittedName>
</protein>
<evidence type="ECO:0000256" key="1">
    <source>
        <dbReference type="SAM" id="Phobius"/>
    </source>
</evidence>
<dbReference type="AlphaFoldDB" id="A0A6N4DI26"/>
<comment type="caution">
    <text evidence="2">The sequence shown here is derived from an EMBL/GenBank/DDBJ whole genome shotgun (WGS) entry which is preliminary data.</text>
</comment>
<feature type="transmembrane region" description="Helical" evidence="1">
    <location>
        <begin position="108"/>
        <end position="129"/>
    </location>
</feature>
<proteinExistence type="predicted"/>
<feature type="transmembrane region" description="Helical" evidence="1">
    <location>
        <begin position="135"/>
        <end position="161"/>
    </location>
</feature>
<sequence>MRQNLLNRYERSEDGRVIVDVTTTQIEDLYNDFDKNTPFARRDLDPELGEYLIDCVRELRRAPFLIRFSLARPPDAQGWSRVCQSVAGYFLYLVDKEREKVLRLFRRSAILSGIGISILFLSVTVNQGLDSDSPVVVKVIAEGLTVAAWVSLWEAFAVFLVEWPPHRKHIRLLERIATAGLRLRAQAVG</sequence>
<name>A0A6N4DI26_9GAMM</name>
<keyword evidence="1" id="KW-0812">Transmembrane</keyword>
<keyword evidence="1" id="KW-1133">Transmembrane helix</keyword>
<evidence type="ECO:0000313" key="2">
    <source>
        <dbReference type="EMBL" id="PUD98040.1"/>
    </source>
</evidence>
<keyword evidence="1" id="KW-0472">Membrane</keyword>
<accession>A0A6N4DI26</accession>